<evidence type="ECO:0000256" key="5">
    <source>
        <dbReference type="ARBA" id="ARBA00023136"/>
    </source>
</evidence>
<evidence type="ECO:0000313" key="9">
    <source>
        <dbReference type="Proteomes" id="UP000663829"/>
    </source>
</evidence>
<dbReference type="Proteomes" id="UP000663829">
    <property type="component" value="Unassembled WGS sequence"/>
</dbReference>
<reference evidence="7" key="1">
    <citation type="submission" date="2021-02" db="EMBL/GenBank/DDBJ databases">
        <authorList>
            <person name="Nowell W R."/>
        </authorList>
    </citation>
    <scope>NUCLEOTIDE SEQUENCE</scope>
</reference>
<dbReference type="InterPro" id="IPR007593">
    <property type="entry name" value="CD225/Dispanin_fam"/>
</dbReference>
<evidence type="ECO:0000256" key="6">
    <source>
        <dbReference type="SAM" id="Phobius"/>
    </source>
</evidence>
<keyword evidence="4 6" id="KW-1133">Transmembrane helix</keyword>
<name>A0A814N9W8_9BILA</name>
<keyword evidence="3 6" id="KW-0812">Transmembrane</keyword>
<feature type="transmembrane region" description="Helical" evidence="6">
    <location>
        <begin position="118"/>
        <end position="142"/>
    </location>
</feature>
<gene>
    <name evidence="7" type="ORF">GPM918_LOCUS18203</name>
    <name evidence="8" type="ORF">SRO942_LOCUS18200</name>
</gene>
<organism evidence="7 9">
    <name type="scientific">Didymodactylos carnosus</name>
    <dbReference type="NCBI Taxonomy" id="1234261"/>
    <lineage>
        <taxon>Eukaryota</taxon>
        <taxon>Metazoa</taxon>
        <taxon>Spiralia</taxon>
        <taxon>Gnathifera</taxon>
        <taxon>Rotifera</taxon>
        <taxon>Eurotatoria</taxon>
        <taxon>Bdelloidea</taxon>
        <taxon>Philodinida</taxon>
        <taxon>Philodinidae</taxon>
        <taxon>Didymodactylos</taxon>
    </lineage>
</organism>
<protein>
    <recommendedName>
        <fullName evidence="10">Interferon-induced transmembrane protein</fullName>
    </recommendedName>
</protein>
<proteinExistence type="inferred from homology"/>
<keyword evidence="9" id="KW-1185">Reference proteome</keyword>
<evidence type="ECO:0000256" key="3">
    <source>
        <dbReference type="ARBA" id="ARBA00022692"/>
    </source>
</evidence>
<evidence type="ECO:0000313" key="8">
    <source>
        <dbReference type="EMBL" id="CAF3855408.1"/>
    </source>
</evidence>
<accession>A0A814N9W8</accession>
<comment type="similarity">
    <text evidence="2">Belongs to the CD225/Dispanin family.</text>
</comment>
<dbReference type="Proteomes" id="UP000681722">
    <property type="component" value="Unassembled WGS sequence"/>
</dbReference>
<feature type="transmembrane region" description="Helical" evidence="6">
    <location>
        <begin position="76"/>
        <end position="97"/>
    </location>
</feature>
<sequence>MDNKGADIVYPDAISAEQIANVNYYNQQPPAYQSTNVTSPYSPYSPNTVYYPASAQPVLVPVYTTSNVPDFMCWSIANIFFGGIILGLISVAMSIAVRNYKQSGDNNAAKGWSIATGIWNGFVTLGTIALIVVIIVVIIPFYRYY</sequence>
<dbReference type="GO" id="GO:0005886">
    <property type="term" value="C:plasma membrane"/>
    <property type="evidence" value="ECO:0007669"/>
    <property type="project" value="TreeGrafter"/>
</dbReference>
<dbReference type="Pfam" id="PF04505">
    <property type="entry name" value="CD225"/>
    <property type="match status" value="1"/>
</dbReference>
<dbReference type="InterPro" id="IPR051517">
    <property type="entry name" value="IFITM_antiviral_protein"/>
</dbReference>
<evidence type="ECO:0008006" key="10">
    <source>
        <dbReference type="Google" id="ProtNLM"/>
    </source>
</evidence>
<comment type="subcellular location">
    <subcellularLocation>
        <location evidence="1">Membrane</location>
    </subcellularLocation>
</comment>
<evidence type="ECO:0000313" key="7">
    <source>
        <dbReference type="EMBL" id="CAF1089900.1"/>
    </source>
</evidence>
<comment type="caution">
    <text evidence="7">The sequence shown here is derived from an EMBL/GenBank/DDBJ whole genome shotgun (WGS) entry which is preliminary data.</text>
</comment>
<dbReference type="AlphaFoldDB" id="A0A814N9W8"/>
<dbReference type="PANTHER" id="PTHR13999">
    <property type="entry name" value="INTERFERON INDUCIBLE TRANSMEMBRANE PROTEIN"/>
    <property type="match status" value="1"/>
</dbReference>
<keyword evidence="5 6" id="KW-0472">Membrane</keyword>
<dbReference type="EMBL" id="CAJNOQ010005201">
    <property type="protein sequence ID" value="CAF1089900.1"/>
    <property type="molecule type" value="Genomic_DNA"/>
</dbReference>
<evidence type="ECO:0000256" key="2">
    <source>
        <dbReference type="ARBA" id="ARBA00006843"/>
    </source>
</evidence>
<evidence type="ECO:0000256" key="1">
    <source>
        <dbReference type="ARBA" id="ARBA00004370"/>
    </source>
</evidence>
<dbReference type="EMBL" id="CAJOBC010005201">
    <property type="protein sequence ID" value="CAF3855408.1"/>
    <property type="molecule type" value="Genomic_DNA"/>
</dbReference>
<evidence type="ECO:0000256" key="4">
    <source>
        <dbReference type="ARBA" id="ARBA00022989"/>
    </source>
</evidence>